<dbReference type="AlphaFoldDB" id="A0A9C6X484"/>
<dbReference type="Gene3D" id="3.30.1640.30">
    <property type="match status" value="1"/>
</dbReference>
<keyword evidence="4 9" id="KW-0720">Serine protease</keyword>
<dbReference type="InterPro" id="IPR001254">
    <property type="entry name" value="Trypsin_dom"/>
</dbReference>
<keyword evidence="1 9" id="KW-0645">Protease</keyword>
<dbReference type="InterPro" id="IPR051487">
    <property type="entry name" value="Ser/Thr_Proteases_Immune/Dev"/>
</dbReference>
<evidence type="ECO:0000256" key="5">
    <source>
        <dbReference type="ARBA" id="ARBA00023145"/>
    </source>
</evidence>
<dbReference type="Proteomes" id="UP000504606">
    <property type="component" value="Unplaced"/>
</dbReference>
<dbReference type="PRINTS" id="PR00722">
    <property type="entry name" value="CHYMOTRYPSIN"/>
</dbReference>
<dbReference type="PANTHER" id="PTHR24256">
    <property type="entry name" value="TRYPTASE-RELATED"/>
    <property type="match status" value="1"/>
</dbReference>
<dbReference type="SUPFAM" id="SSF50494">
    <property type="entry name" value="Trypsin-like serine proteases"/>
    <property type="match status" value="1"/>
</dbReference>
<evidence type="ECO:0000256" key="2">
    <source>
        <dbReference type="ARBA" id="ARBA00022729"/>
    </source>
</evidence>
<accession>A0A9C6X484</accession>
<dbReference type="PROSITE" id="PS51888">
    <property type="entry name" value="CLIP"/>
    <property type="match status" value="1"/>
</dbReference>
<comment type="domain">
    <text evidence="9">The clip domain consists of 35-55 residues which are 'knitted' together usually by 3 conserved disulfide bonds forming a clip-like compact structure.</text>
</comment>
<dbReference type="SMART" id="SM00020">
    <property type="entry name" value="Tryp_SPc"/>
    <property type="match status" value="1"/>
</dbReference>
<dbReference type="RefSeq" id="XP_052128844.1">
    <property type="nucleotide sequence ID" value="XM_052272884.1"/>
</dbReference>
<protein>
    <recommendedName>
        <fullName evidence="9">CLIP domain-containing serine protease</fullName>
        <ecNumber evidence="9">3.4.21.-</ecNumber>
    </recommendedName>
</protein>
<evidence type="ECO:0000256" key="1">
    <source>
        <dbReference type="ARBA" id="ARBA00022670"/>
    </source>
</evidence>
<organism evidence="13 14">
    <name type="scientific">Frankliniella occidentalis</name>
    <name type="common">Western flower thrips</name>
    <name type="synonym">Euthrips occidentalis</name>
    <dbReference type="NCBI Taxonomy" id="133901"/>
    <lineage>
        <taxon>Eukaryota</taxon>
        <taxon>Metazoa</taxon>
        <taxon>Ecdysozoa</taxon>
        <taxon>Arthropoda</taxon>
        <taxon>Hexapoda</taxon>
        <taxon>Insecta</taxon>
        <taxon>Pterygota</taxon>
        <taxon>Neoptera</taxon>
        <taxon>Paraneoptera</taxon>
        <taxon>Thysanoptera</taxon>
        <taxon>Terebrantia</taxon>
        <taxon>Thripoidea</taxon>
        <taxon>Thripidae</taxon>
        <taxon>Frankliniella</taxon>
    </lineage>
</organism>
<dbReference type="SMART" id="SM00680">
    <property type="entry name" value="CLIP"/>
    <property type="match status" value="1"/>
</dbReference>
<name>A0A9C6X484_FRAOC</name>
<keyword evidence="7" id="KW-0325">Glycoprotein</keyword>
<evidence type="ECO:0000259" key="11">
    <source>
        <dbReference type="PROSITE" id="PS50240"/>
    </source>
</evidence>
<comment type="similarity">
    <text evidence="8 9">Belongs to the peptidase S1 family. CLIP subfamily.</text>
</comment>
<dbReference type="PROSITE" id="PS50240">
    <property type="entry name" value="TRYPSIN_DOM"/>
    <property type="match status" value="1"/>
</dbReference>
<evidence type="ECO:0000256" key="4">
    <source>
        <dbReference type="ARBA" id="ARBA00022825"/>
    </source>
</evidence>
<dbReference type="FunFam" id="2.40.10.10:FF:000028">
    <property type="entry name" value="Serine protease easter"/>
    <property type="match status" value="1"/>
</dbReference>
<keyword evidence="2 9" id="KW-0732">Signal</keyword>
<dbReference type="InterPro" id="IPR009003">
    <property type="entry name" value="Peptidase_S1_PA"/>
</dbReference>
<feature type="region of interest" description="Disordered" evidence="10">
    <location>
        <begin position="78"/>
        <end position="141"/>
    </location>
</feature>
<dbReference type="PROSITE" id="PS00134">
    <property type="entry name" value="TRYPSIN_HIS"/>
    <property type="match status" value="1"/>
</dbReference>
<keyword evidence="5" id="KW-0865">Zymogen</keyword>
<dbReference type="GeneID" id="127750662"/>
<evidence type="ECO:0000259" key="12">
    <source>
        <dbReference type="PROSITE" id="PS51888"/>
    </source>
</evidence>
<feature type="compositionally biased region" description="Basic and acidic residues" evidence="10">
    <location>
        <begin position="118"/>
        <end position="133"/>
    </location>
</feature>
<dbReference type="Gene3D" id="2.40.10.10">
    <property type="entry name" value="Trypsin-like serine proteases"/>
    <property type="match status" value="2"/>
</dbReference>
<feature type="compositionally biased region" description="Pro residues" evidence="10">
    <location>
        <begin position="101"/>
        <end position="117"/>
    </location>
</feature>
<evidence type="ECO:0000256" key="6">
    <source>
        <dbReference type="ARBA" id="ARBA00023157"/>
    </source>
</evidence>
<dbReference type="FunFam" id="3.30.1640.30:FF:000001">
    <property type="entry name" value="Serine protease 7"/>
    <property type="match status" value="1"/>
</dbReference>
<evidence type="ECO:0000256" key="9">
    <source>
        <dbReference type="RuleBase" id="RU366078"/>
    </source>
</evidence>
<gene>
    <name evidence="14" type="primary">LOC127750662</name>
</gene>
<feature type="chain" id="PRO_5039740710" description="CLIP domain-containing serine protease" evidence="9">
    <location>
        <begin position="21"/>
        <end position="467"/>
    </location>
</feature>
<evidence type="ECO:0000256" key="8">
    <source>
        <dbReference type="ARBA" id="ARBA00024195"/>
    </source>
</evidence>
<dbReference type="GO" id="GO:0005576">
    <property type="term" value="C:extracellular region"/>
    <property type="evidence" value="ECO:0007669"/>
    <property type="project" value="UniProtKB-SubCell"/>
</dbReference>
<dbReference type="OrthoDB" id="8250810at2759"/>
<keyword evidence="13" id="KW-1185">Reference proteome</keyword>
<dbReference type="InterPro" id="IPR018114">
    <property type="entry name" value="TRYPSIN_HIS"/>
</dbReference>
<evidence type="ECO:0000256" key="10">
    <source>
        <dbReference type="SAM" id="MobiDB-lite"/>
    </source>
</evidence>
<dbReference type="Pfam" id="PF12032">
    <property type="entry name" value="CLIP"/>
    <property type="match status" value="1"/>
</dbReference>
<keyword evidence="3 9" id="KW-0378">Hydrolase</keyword>
<dbReference type="GO" id="GO:0004252">
    <property type="term" value="F:serine-type endopeptidase activity"/>
    <property type="evidence" value="ECO:0007669"/>
    <property type="project" value="UniProtKB-UniRule"/>
</dbReference>
<feature type="domain" description="Peptidase S1" evidence="11">
    <location>
        <begin position="150"/>
        <end position="466"/>
    </location>
</feature>
<sequence length="467" mass="50367">MWSSLLAATLALALAASAHAQTCTTPDSMSGTCIVIRSCPPLYKLLQGPKPLPRDVVQFLQKSTCGFQGHNPKVCCPGLDPIQTQQRPTPATPAPTQSPWGRPPVTRPPPSRPPPQPVDDRNDRPVNVEKEPNLRLLPHSVCGPSSTDRIINGNKTNVYEYPWMARLGYQNSEVVDTRISKELNGEGVIDPRSGSGNGNIAYRCGGSLINSRYVLTAAHCVEGGRSTESLTTVRLGENDIRTEIDCSIISGTEVCAPPAIDVGVDEVISHPDFSLQGVNRLQNDVALVRLERRVMFTEAVKPICLPVGNEQFKDLDRKKVTVAGWGTTENGKCCIGQPEDEHEPETEPVDAPVAESLAPVGHGSSSLLQVNVPVVPGQQCVDVYKSEVRISPSKQLCAGGTREGDSCQGDSGGPLKYAGIGHQTGDLRTVQFGIVSFGPKRCGSEGMPGVYTRVGYYMQWILRNMRP</sequence>
<dbReference type="Pfam" id="PF00089">
    <property type="entry name" value="Trypsin"/>
    <property type="match status" value="2"/>
</dbReference>
<evidence type="ECO:0000256" key="7">
    <source>
        <dbReference type="ARBA" id="ARBA00023180"/>
    </source>
</evidence>
<feature type="compositionally biased region" description="Low complexity" evidence="10">
    <location>
        <begin position="83"/>
        <end position="100"/>
    </location>
</feature>
<dbReference type="InterPro" id="IPR038565">
    <property type="entry name" value="CLIP_sf"/>
</dbReference>
<evidence type="ECO:0000256" key="3">
    <source>
        <dbReference type="ARBA" id="ARBA00022801"/>
    </source>
</evidence>
<dbReference type="EC" id="3.4.21.-" evidence="9"/>
<comment type="subcellular location">
    <subcellularLocation>
        <location evidence="9">Secreted</location>
    </subcellularLocation>
</comment>
<dbReference type="GO" id="GO:0006508">
    <property type="term" value="P:proteolysis"/>
    <property type="evidence" value="ECO:0007669"/>
    <property type="project" value="UniProtKB-KW"/>
</dbReference>
<keyword evidence="9" id="KW-0964">Secreted</keyword>
<dbReference type="KEGG" id="foc:127750662"/>
<dbReference type="CDD" id="cd00190">
    <property type="entry name" value="Tryp_SPc"/>
    <property type="match status" value="1"/>
</dbReference>
<proteinExistence type="inferred from homology"/>
<dbReference type="InterPro" id="IPR022700">
    <property type="entry name" value="CLIP"/>
</dbReference>
<evidence type="ECO:0000313" key="13">
    <source>
        <dbReference type="Proteomes" id="UP000504606"/>
    </source>
</evidence>
<feature type="domain" description="Clip" evidence="12">
    <location>
        <begin position="22"/>
        <end position="76"/>
    </location>
</feature>
<dbReference type="InterPro" id="IPR001314">
    <property type="entry name" value="Peptidase_S1A"/>
</dbReference>
<dbReference type="InterPro" id="IPR043504">
    <property type="entry name" value="Peptidase_S1_PA_chymotrypsin"/>
</dbReference>
<feature type="signal peptide" evidence="9">
    <location>
        <begin position="1"/>
        <end position="20"/>
    </location>
</feature>
<reference evidence="14" key="1">
    <citation type="submission" date="2025-08" db="UniProtKB">
        <authorList>
            <consortium name="RefSeq"/>
        </authorList>
    </citation>
    <scope>IDENTIFICATION</scope>
    <source>
        <tissue evidence="14">Whole organism</tissue>
    </source>
</reference>
<keyword evidence="6" id="KW-1015">Disulfide bond</keyword>
<evidence type="ECO:0000313" key="14">
    <source>
        <dbReference type="RefSeq" id="XP_052128844.1"/>
    </source>
</evidence>